<gene>
    <name evidence="1" type="ORF">HGA13_19595</name>
</gene>
<organism evidence="1 2">
    <name type="scientific">Nocardia speluncae</name>
    <dbReference type="NCBI Taxonomy" id="419477"/>
    <lineage>
        <taxon>Bacteria</taxon>
        <taxon>Bacillati</taxon>
        <taxon>Actinomycetota</taxon>
        <taxon>Actinomycetes</taxon>
        <taxon>Mycobacteriales</taxon>
        <taxon>Nocardiaceae</taxon>
        <taxon>Nocardia</taxon>
    </lineage>
</organism>
<dbReference type="Proteomes" id="UP000565715">
    <property type="component" value="Unassembled WGS sequence"/>
</dbReference>
<reference evidence="1 2" key="1">
    <citation type="submission" date="2020-04" db="EMBL/GenBank/DDBJ databases">
        <title>MicrobeNet Type strains.</title>
        <authorList>
            <person name="Nicholson A.C."/>
        </authorList>
    </citation>
    <scope>NUCLEOTIDE SEQUENCE [LARGE SCALE GENOMIC DNA]</scope>
    <source>
        <strain evidence="1 2">DSM 45078</strain>
    </source>
</reference>
<dbReference type="AlphaFoldDB" id="A0A846XIC7"/>
<proteinExistence type="predicted"/>
<dbReference type="PANTHER" id="PTHR38479:SF2">
    <property type="entry name" value="WINGED HELIX DNA-BINDING DOMAIN-CONTAINING PROTEIN"/>
    <property type="match status" value="1"/>
</dbReference>
<dbReference type="GO" id="GO:0003677">
    <property type="term" value="F:DNA binding"/>
    <property type="evidence" value="ECO:0007669"/>
    <property type="project" value="UniProtKB-KW"/>
</dbReference>
<protein>
    <submittedName>
        <fullName evidence="1">Winged helix DNA-binding domain-containing protein</fullName>
    </submittedName>
</protein>
<evidence type="ECO:0000313" key="2">
    <source>
        <dbReference type="Proteomes" id="UP000565715"/>
    </source>
</evidence>
<dbReference type="EMBL" id="JAAXOO010000005">
    <property type="protein sequence ID" value="NKY35257.1"/>
    <property type="molecule type" value="Genomic_DNA"/>
</dbReference>
<dbReference type="PANTHER" id="PTHR38479">
    <property type="entry name" value="LMO0824 PROTEIN"/>
    <property type="match status" value="1"/>
</dbReference>
<accession>A0A846XIC7</accession>
<evidence type="ECO:0000313" key="1">
    <source>
        <dbReference type="EMBL" id="NKY35257.1"/>
    </source>
</evidence>
<dbReference type="InterPro" id="IPR009351">
    <property type="entry name" value="AlkZ-like"/>
</dbReference>
<keyword evidence="2" id="KW-1185">Reference proteome</keyword>
<comment type="caution">
    <text evidence="1">The sequence shown here is derived from an EMBL/GenBank/DDBJ whole genome shotgun (WGS) entry which is preliminary data.</text>
</comment>
<name>A0A846XIC7_9NOCA</name>
<dbReference type="Pfam" id="PF06224">
    <property type="entry name" value="AlkZ-like"/>
    <property type="match status" value="1"/>
</dbReference>
<sequence length="362" mass="40693">MRDLSLRTLNRTLLVRQHLAARTDLSPYELIRHLVAVQGQEPNWPYIGVWSRLGRFDHPELAALMHDRKLVRSTTIRRTVHLSTAEDFRWLRPTVQAYIAGALNTAYYRDEIDGIELSELAAAGREVLAGRWMSRGDLGKSLAERFPQRHARRLAEAVEVLVPMAHGAETGEWGRWRNRYVTVGPAEEWIGAPLGQADPSTLVRRYLAAFGPASVADIQAWSGLTRLGEVVTTLRPRLRVLRSAEGAELFDLPDAPLADPELPVPVRFLPAFDNALLGYRDRRRIIAEEDRRRTSREASAGVPVYLVDGFVHGRWSLQDATLRIEPWYGFAAGQWTLVEEEARRLLAFVSDGGAGDIVVVGR</sequence>
<keyword evidence="1" id="KW-0238">DNA-binding</keyword>